<dbReference type="PANTHER" id="PTHR46669:SF1">
    <property type="entry name" value="LEUCINE-RICH PPR MOTIF-CONTAINING PROTEIN, MITOCHONDRIAL"/>
    <property type="match status" value="1"/>
</dbReference>
<dbReference type="GO" id="GO:0005634">
    <property type="term" value="C:nucleus"/>
    <property type="evidence" value="ECO:0007669"/>
    <property type="project" value="TreeGrafter"/>
</dbReference>
<accession>A0A0N4ZLR1</accession>
<dbReference type="WBParaSite" id="PTRK_0000943500.1">
    <property type="protein sequence ID" value="PTRK_0000943500.1"/>
    <property type="gene ID" value="PTRK_0000943500"/>
</dbReference>
<dbReference type="PANTHER" id="PTHR46669">
    <property type="entry name" value="LEUCINE-RICH PPR MOTIF-CONTAINING PROTEIN, MITOCHONDRIAL"/>
    <property type="match status" value="1"/>
</dbReference>
<dbReference type="GO" id="GO:0005739">
    <property type="term" value="C:mitochondrion"/>
    <property type="evidence" value="ECO:0007669"/>
    <property type="project" value="TreeGrafter"/>
</dbReference>
<dbReference type="Proteomes" id="UP000038045">
    <property type="component" value="Unplaced"/>
</dbReference>
<sequence length="952" mass="112138">MMEENNELVDKGHFRGVKSTKKLSEKSNEQQNPENVYSKLYYQSKNNFQIKGDDFVTSILLPLEKGDENLIRMLKNDKDAINFILSLCGKLMPGVSIKNRNIILDRLWNVLEKEGFQIDLKTINTRLQIWSENDKPFNVKEMLHNLEIKRKLSPDNEFMIHMMNQLARSGLKDELSNFKNEFLKRGIFIGKEYELAEIRCASVKNMITKADSLIKSYIKKHGEEGKREAYSAAILGASQQLNFPRISSLLRKTMVFKNSGKNRNLVIDLDQGVLFDAIWNFVVMSSPSDEEAIVNLTEELLKHMNRDKGYFKLLNREAIRHISENYYYSGVTLIGETFRLKEALSNQEKNKFIMHLTRRLFNRMIRNRVEESKIKNIAYRLSTYTDRSYNLFFDLALSILTFKEYTNYERLDTLLAFIDNVDPNRERHHLILPMIVDSRDYQKNLPILFRWKNAGYTDLSKLDIDIINRNVITPFLNDRAGVRRHETDFNRLDEMTKLFKSFSIPEGVTWNWVLNLKKKIENSNSNIDLPCSTKNLIEWLQSTYDKTFPQYVDDDDEMEENEDEFKNKLEENIKNQKFNDVRRYVDDINTYRKVDISPYIDEILELYLKYGYWGQMMNFLTNISNYCKPLAGREDIITTKQLLRIVKKFVLSKNELDVSKAIELLYNIKTKFPYACAGKGEIYSTLNEVKEILYHLLKPPNKERLTEKNITDIQIFLTTLYKLDIIDLPRNETITPFFIQNVLKNSNWSNAVKLWLKFQSQLLCSNGLITLLKHALEFSGDAYQLNYIMLKAQTYMTESRINAYYISALMQVKRYSEAVNFIKKLKEPIKATDAFHVFALTNWMARYKYLETVEKDFLELCLEYTDLKNDENIMNLLVNDWLYKCESLQLGLYALEYQKLFNKYGYVFNESQLERISKISSESNSLINRWIKSDDEGLLNINYTNNKKELAL</sequence>
<evidence type="ECO:0000313" key="2">
    <source>
        <dbReference type="WBParaSite" id="PTRK_0000943500.1"/>
    </source>
</evidence>
<dbReference type="InterPro" id="IPR033490">
    <property type="entry name" value="LRP130"/>
</dbReference>
<evidence type="ECO:0000313" key="1">
    <source>
        <dbReference type="Proteomes" id="UP000038045"/>
    </source>
</evidence>
<dbReference type="GO" id="GO:0070129">
    <property type="term" value="P:regulation of mitochondrial translation"/>
    <property type="evidence" value="ECO:0007669"/>
    <property type="project" value="TreeGrafter"/>
</dbReference>
<proteinExistence type="predicted"/>
<dbReference type="STRING" id="131310.A0A0N4ZLR1"/>
<protein>
    <submittedName>
        <fullName evidence="2">DUF4132 domain-containing protein</fullName>
    </submittedName>
</protein>
<organism evidence="1 2">
    <name type="scientific">Parastrongyloides trichosuri</name>
    <name type="common">Possum-specific nematode worm</name>
    <dbReference type="NCBI Taxonomy" id="131310"/>
    <lineage>
        <taxon>Eukaryota</taxon>
        <taxon>Metazoa</taxon>
        <taxon>Ecdysozoa</taxon>
        <taxon>Nematoda</taxon>
        <taxon>Chromadorea</taxon>
        <taxon>Rhabditida</taxon>
        <taxon>Tylenchina</taxon>
        <taxon>Panagrolaimomorpha</taxon>
        <taxon>Strongyloidoidea</taxon>
        <taxon>Strongyloididae</taxon>
        <taxon>Parastrongyloides</taxon>
    </lineage>
</organism>
<dbReference type="GO" id="GO:0003730">
    <property type="term" value="F:mRNA 3'-UTR binding"/>
    <property type="evidence" value="ECO:0007669"/>
    <property type="project" value="TreeGrafter"/>
</dbReference>
<dbReference type="AlphaFoldDB" id="A0A0N4ZLR1"/>
<name>A0A0N4ZLR1_PARTI</name>
<keyword evidence="1" id="KW-1185">Reference proteome</keyword>
<reference evidence="2" key="1">
    <citation type="submission" date="2017-02" db="UniProtKB">
        <authorList>
            <consortium name="WormBaseParasite"/>
        </authorList>
    </citation>
    <scope>IDENTIFICATION</scope>
</reference>